<gene>
    <name evidence="1" type="ORF">VIBNISOn1_560067</name>
</gene>
<evidence type="ECO:0000313" key="2">
    <source>
        <dbReference type="Proteomes" id="UP000018211"/>
    </source>
</evidence>
<dbReference type="EMBL" id="CAOF01000149">
    <property type="protein sequence ID" value="CCO48532.1"/>
    <property type="molecule type" value="Genomic_DNA"/>
</dbReference>
<protein>
    <submittedName>
        <fullName evidence="1">Uncharacterized protein</fullName>
    </submittedName>
</protein>
<accession>A0AAV2VV71</accession>
<evidence type="ECO:0000313" key="1">
    <source>
        <dbReference type="EMBL" id="CCO48532.1"/>
    </source>
</evidence>
<comment type="caution">
    <text evidence="1">The sequence shown here is derived from an EMBL/GenBank/DDBJ whole genome shotgun (WGS) entry which is preliminary data.</text>
</comment>
<dbReference type="AlphaFoldDB" id="A0AAV2VV71"/>
<organism evidence="1 2">
    <name type="scientific">Vibrio nigripulchritudo SOn1</name>
    <dbReference type="NCBI Taxonomy" id="1238450"/>
    <lineage>
        <taxon>Bacteria</taxon>
        <taxon>Pseudomonadati</taxon>
        <taxon>Pseudomonadota</taxon>
        <taxon>Gammaproteobacteria</taxon>
        <taxon>Vibrionales</taxon>
        <taxon>Vibrionaceae</taxon>
        <taxon>Vibrio</taxon>
    </lineage>
</organism>
<dbReference type="Proteomes" id="UP000018211">
    <property type="component" value="Unassembled WGS sequence"/>
</dbReference>
<reference evidence="1 2" key="1">
    <citation type="journal article" date="2013" name="ISME J.">
        <title>Comparative genomics of pathogenic lineages of Vibrio nigripulchritudo identifies virulence-associated traits.</title>
        <authorList>
            <person name="Goudenege D."/>
            <person name="Labreuche Y."/>
            <person name="Krin E."/>
            <person name="Ansquer D."/>
            <person name="Mangenot S."/>
            <person name="Calteau A."/>
            <person name="Medigue C."/>
            <person name="Mazel D."/>
            <person name="Polz M.F."/>
            <person name="Le Roux F."/>
        </authorList>
    </citation>
    <scope>NUCLEOTIDE SEQUENCE [LARGE SCALE GENOMIC DNA]</scope>
    <source>
        <strain evidence="1 2">SOn1</strain>
    </source>
</reference>
<sequence>MKIGIIDDDCTYKVSALLLEEALRQGADNFSVQLNLSVDASKGNKQIQFLNKISSFYLGDFSREVFFFSHNTYRYFETSRHYTFSRNTIPIIFEAMGRGLMDCKADLEWGMGEWQFYSNEKLISGADIKGDCFIVNNSSSILLKRLEELNVTVVPQT</sequence>
<proteinExistence type="predicted"/>
<name>A0AAV2VV71_9VIBR</name>
<dbReference type="RefSeq" id="WP_022612988.1">
    <property type="nucleotide sequence ID" value="NZ_LK391965.1"/>
</dbReference>